<keyword evidence="17" id="KW-1185">Reference proteome</keyword>
<evidence type="ECO:0000256" key="9">
    <source>
        <dbReference type="ARBA" id="ARBA00022840"/>
    </source>
</evidence>
<evidence type="ECO:0000256" key="11">
    <source>
        <dbReference type="ARBA" id="ARBA00023012"/>
    </source>
</evidence>
<evidence type="ECO:0000259" key="15">
    <source>
        <dbReference type="PROSITE" id="PS50109"/>
    </source>
</evidence>
<evidence type="ECO:0000256" key="4">
    <source>
        <dbReference type="ARBA" id="ARBA00022553"/>
    </source>
</evidence>
<evidence type="ECO:0000256" key="2">
    <source>
        <dbReference type="ARBA" id="ARBA00004651"/>
    </source>
</evidence>
<evidence type="ECO:0000256" key="8">
    <source>
        <dbReference type="ARBA" id="ARBA00022777"/>
    </source>
</evidence>
<reference evidence="16 17" key="1">
    <citation type="submission" date="2017-05" db="EMBL/GenBank/DDBJ databases">
        <title>Vagococcus spp. assemblies.</title>
        <authorList>
            <person name="Gulvik C.A."/>
        </authorList>
    </citation>
    <scope>NUCLEOTIDE SEQUENCE [LARGE SCALE GENOMIC DNA]</scope>
    <source>
        <strain evidence="16 17">SS1995</strain>
    </source>
</reference>
<dbReference type="InterPro" id="IPR003594">
    <property type="entry name" value="HATPase_dom"/>
</dbReference>
<dbReference type="CDD" id="cd16917">
    <property type="entry name" value="HATPase_UhpB-NarQ-NarX-like"/>
    <property type="match status" value="1"/>
</dbReference>
<gene>
    <name evidence="16" type="ORF">CBF37_04535</name>
</gene>
<comment type="catalytic activity">
    <reaction evidence="1 13">
        <text>ATP + protein L-histidine = ADP + protein N-phospho-L-histidine.</text>
        <dbReference type="EC" id="2.7.13.3"/>
    </reaction>
</comment>
<evidence type="ECO:0000256" key="1">
    <source>
        <dbReference type="ARBA" id="ARBA00000085"/>
    </source>
</evidence>
<comment type="subcellular location">
    <subcellularLocation>
        <location evidence="2 13">Cell membrane</location>
        <topology evidence="2 13">Multi-pass membrane protein</topology>
    </subcellularLocation>
</comment>
<dbReference type="InterPro" id="IPR036890">
    <property type="entry name" value="HATPase_C_sf"/>
</dbReference>
<dbReference type="PANTHER" id="PTHR24421">
    <property type="entry name" value="NITRATE/NITRITE SENSOR PROTEIN NARX-RELATED"/>
    <property type="match status" value="1"/>
</dbReference>
<evidence type="ECO:0000256" key="12">
    <source>
        <dbReference type="ARBA" id="ARBA00023136"/>
    </source>
</evidence>
<evidence type="ECO:0000256" key="13">
    <source>
        <dbReference type="PIRNR" id="PIRNR037431"/>
    </source>
</evidence>
<dbReference type="Gene3D" id="3.30.565.10">
    <property type="entry name" value="Histidine kinase-like ATPase, C-terminal domain"/>
    <property type="match status" value="1"/>
</dbReference>
<sequence>MIEKINRPLIFFYSFLFSLLMFVLILFLYFFANKQSNWSVELLTTRLFKIPILFYVILISIMIGFIVLGILYVLDLKVYGKIEMQLRLMALGQYEHRKITDSVGGNPAQIDLDIQSIRMKLVDMTKELQELSQTPKLVDGETKENIIKEERHRIARELHDSVSQQLFAATMMLSTLNEIVAESDVPDVIDQQLHVITGIIDSSQSEMRALLLHLRPINLEDKSLKQGIESLLKELKTKINIEVVWNVEDVTVSSHIEDHLFRIVQELLSNTLRHAKASVLEVYLSERDQNLQLKVVDDGAGFNIDEEKVGSYGLTNIKERVSSIGGTVKIISFKNQGTSIEIKIPLI</sequence>
<dbReference type="GO" id="GO:0005886">
    <property type="term" value="C:plasma membrane"/>
    <property type="evidence" value="ECO:0007669"/>
    <property type="project" value="UniProtKB-SubCell"/>
</dbReference>
<keyword evidence="12 13" id="KW-0472">Membrane</keyword>
<evidence type="ECO:0000256" key="6">
    <source>
        <dbReference type="ARBA" id="ARBA00022692"/>
    </source>
</evidence>
<dbReference type="EC" id="2.7.13.3" evidence="13"/>
<dbReference type="Proteomes" id="UP000287857">
    <property type="component" value="Unassembled WGS sequence"/>
</dbReference>
<keyword evidence="3 13" id="KW-1003">Cell membrane</keyword>
<dbReference type="GO" id="GO:0005524">
    <property type="term" value="F:ATP binding"/>
    <property type="evidence" value="ECO:0007669"/>
    <property type="project" value="UniProtKB-UniRule"/>
</dbReference>
<dbReference type="InterPro" id="IPR005467">
    <property type="entry name" value="His_kinase_dom"/>
</dbReference>
<dbReference type="Pfam" id="PF02518">
    <property type="entry name" value="HATPase_c"/>
    <property type="match status" value="1"/>
</dbReference>
<name>A0A430A001_9ENTE</name>
<proteinExistence type="predicted"/>
<feature type="transmembrane region" description="Helical" evidence="14">
    <location>
        <begin position="12"/>
        <end position="32"/>
    </location>
</feature>
<keyword evidence="10 14" id="KW-1133">Transmembrane helix</keyword>
<dbReference type="Gene3D" id="1.20.5.1930">
    <property type="match status" value="1"/>
</dbReference>
<keyword evidence="11 13" id="KW-0902">Two-component regulatory system</keyword>
<evidence type="ECO:0000256" key="5">
    <source>
        <dbReference type="ARBA" id="ARBA00022679"/>
    </source>
</evidence>
<evidence type="ECO:0000256" key="10">
    <source>
        <dbReference type="ARBA" id="ARBA00022989"/>
    </source>
</evidence>
<evidence type="ECO:0000313" key="17">
    <source>
        <dbReference type="Proteomes" id="UP000287857"/>
    </source>
</evidence>
<dbReference type="GO" id="GO:0046983">
    <property type="term" value="F:protein dimerization activity"/>
    <property type="evidence" value="ECO:0007669"/>
    <property type="project" value="InterPro"/>
</dbReference>
<keyword evidence="9 13" id="KW-0067">ATP-binding</keyword>
<keyword evidence="7 13" id="KW-0547">Nucleotide-binding</keyword>
<dbReference type="InterPro" id="IPR011712">
    <property type="entry name" value="Sig_transdc_His_kin_sub3_dim/P"/>
</dbReference>
<evidence type="ECO:0000256" key="14">
    <source>
        <dbReference type="SAM" id="Phobius"/>
    </source>
</evidence>
<dbReference type="InterPro" id="IPR050482">
    <property type="entry name" value="Sensor_HK_TwoCompSys"/>
</dbReference>
<evidence type="ECO:0000313" key="16">
    <source>
        <dbReference type="EMBL" id="RST99596.1"/>
    </source>
</evidence>
<keyword evidence="5 13" id="KW-0808">Transferase</keyword>
<dbReference type="AlphaFoldDB" id="A0A430A001"/>
<dbReference type="SUPFAM" id="SSF55874">
    <property type="entry name" value="ATPase domain of HSP90 chaperone/DNA topoisomerase II/histidine kinase"/>
    <property type="match status" value="1"/>
</dbReference>
<organism evidence="16 17">
    <name type="scientific">Vagococcus vulneris</name>
    <dbReference type="NCBI Taxonomy" id="1977869"/>
    <lineage>
        <taxon>Bacteria</taxon>
        <taxon>Bacillati</taxon>
        <taxon>Bacillota</taxon>
        <taxon>Bacilli</taxon>
        <taxon>Lactobacillales</taxon>
        <taxon>Enterococcaceae</taxon>
        <taxon>Vagococcus</taxon>
    </lineage>
</organism>
<dbReference type="OrthoDB" id="9795828at2"/>
<dbReference type="EMBL" id="NGJS01000004">
    <property type="protein sequence ID" value="RST99596.1"/>
    <property type="molecule type" value="Genomic_DNA"/>
</dbReference>
<protein>
    <recommendedName>
        <fullName evidence="13">Sensor histidine kinase</fullName>
        <ecNumber evidence="13">2.7.13.3</ecNumber>
    </recommendedName>
</protein>
<feature type="transmembrane region" description="Helical" evidence="14">
    <location>
        <begin position="52"/>
        <end position="74"/>
    </location>
</feature>
<keyword evidence="8 13" id="KW-0418">Kinase</keyword>
<dbReference type="PIRSF" id="PIRSF037431">
    <property type="entry name" value="STHK_LiaS"/>
    <property type="match status" value="1"/>
</dbReference>
<keyword evidence="6 14" id="KW-0812">Transmembrane</keyword>
<accession>A0A430A001</accession>
<comment type="caution">
    <text evidence="16">The sequence shown here is derived from an EMBL/GenBank/DDBJ whole genome shotgun (WGS) entry which is preliminary data.</text>
</comment>
<keyword evidence="4" id="KW-0597">Phosphoprotein</keyword>
<dbReference type="Pfam" id="PF07730">
    <property type="entry name" value="HisKA_3"/>
    <property type="match status" value="1"/>
</dbReference>
<evidence type="ECO:0000256" key="3">
    <source>
        <dbReference type="ARBA" id="ARBA00022475"/>
    </source>
</evidence>
<dbReference type="PROSITE" id="PS50109">
    <property type="entry name" value="HIS_KIN"/>
    <property type="match status" value="1"/>
</dbReference>
<dbReference type="GO" id="GO:0000155">
    <property type="term" value="F:phosphorelay sensor kinase activity"/>
    <property type="evidence" value="ECO:0007669"/>
    <property type="project" value="UniProtKB-UniRule"/>
</dbReference>
<evidence type="ECO:0000256" key="7">
    <source>
        <dbReference type="ARBA" id="ARBA00022741"/>
    </source>
</evidence>
<feature type="domain" description="Histidine kinase" evidence="15">
    <location>
        <begin position="153"/>
        <end position="347"/>
    </location>
</feature>
<dbReference type="RefSeq" id="WP_125983535.1">
    <property type="nucleotide sequence ID" value="NZ_NGJS01000004.1"/>
</dbReference>
<dbReference type="InterPro" id="IPR017202">
    <property type="entry name" value="LiaS/VraS"/>
</dbReference>
<dbReference type="PANTHER" id="PTHR24421:SF37">
    <property type="entry name" value="SENSOR HISTIDINE KINASE NARS"/>
    <property type="match status" value="1"/>
</dbReference>
<dbReference type="SMART" id="SM00387">
    <property type="entry name" value="HATPase_c"/>
    <property type="match status" value="1"/>
</dbReference>